<dbReference type="AlphaFoldDB" id="A0A0D8Y3B7"/>
<protein>
    <submittedName>
        <fullName evidence="3">Uncharacterized protein</fullName>
    </submittedName>
</protein>
<organism evidence="3 4">
    <name type="scientific">Dictyocaulus viviparus</name>
    <name type="common">Bovine lungworm</name>
    <dbReference type="NCBI Taxonomy" id="29172"/>
    <lineage>
        <taxon>Eukaryota</taxon>
        <taxon>Metazoa</taxon>
        <taxon>Ecdysozoa</taxon>
        <taxon>Nematoda</taxon>
        <taxon>Chromadorea</taxon>
        <taxon>Rhabditida</taxon>
        <taxon>Rhabditina</taxon>
        <taxon>Rhabditomorpha</taxon>
        <taxon>Strongyloidea</taxon>
        <taxon>Metastrongylidae</taxon>
        <taxon>Dictyocaulus</taxon>
    </lineage>
</organism>
<keyword evidence="2" id="KW-0812">Transmembrane</keyword>
<dbReference type="EMBL" id="KN716189">
    <property type="protein sequence ID" value="KJH51180.1"/>
    <property type="molecule type" value="Genomic_DNA"/>
</dbReference>
<feature type="region of interest" description="Disordered" evidence="1">
    <location>
        <begin position="1"/>
        <end position="30"/>
    </location>
</feature>
<dbReference type="STRING" id="29172.A0A0D8Y3B7"/>
<evidence type="ECO:0000256" key="2">
    <source>
        <dbReference type="SAM" id="Phobius"/>
    </source>
</evidence>
<gene>
    <name evidence="3" type="ORF">DICVIV_02642</name>
</gene>
<proteinExistence type="predicted"/>
<reference evidence="3 4" key="1">
    <citation type="submission" date="2013-11" db="EMBL/GenBank/DDBJ databases">
        <title>Draft genome of the bovine lungworm Dictyocaulus viviparus.</title>
        <authorList>
            <person name="Mitreva M."/>
        </authorList>
    </citation>
    <scope>NUCLEOTIDE SEQUENCE [LARGE SCALE GENOMIC DNA]</scope>
    <source>
        <strain evidence="3 4">HannoverDv2000</strain>
    </source>
</reference>
<feature type="compositionally biased region" description="Basic and acidic residues" evidence="1">
    <location>
        <begin position="20"/>
        <end position="30"/>
    </location>
</feature>
<sequence length="270" mass="30029">MLAMLDGSFHSITGNAVPDETPHSSSRENLGEHEAMYPWRKEQNVIVDDENNTETRTEIPELKEELSVIRQTTLKILSTENPHDDTDNDQLSSTEASPLEWAIPMIPDIKNDHPLEIFVKSTSPAPTLQTASEKSGRRLADQIIDVMTEELTLRPVDDPLLTEASVHAAGAVPVPSFSHLTCINQNAMIALSCVFTVTTLISTVFITYLIRDVCCSWRNTSNHIGRFTAESLHSGCGSELTDESIDRQSDLPIYSRRLGEPSYVITTRNH</sequence>
<accession>A0A0D8Y3B7</accession>
<name>A0A0D8Y3B7_DICVI</name>
<reference evidence="4" key="2">
    <citation type="journal article" date="2016" name="Sci. Rep.">
        <title>Dictyocaulus viviparus genome, variome and transcriptome elucidate lungworm biology and support future intervention.</title>
        <authorList>
            <person name="McNulty S.N."/>
            <person name="Strube C."/>
            <person name="Rosa B.A."/>
            <person name="Martin J.C."/>
            <person name="Tyagi R."/>
            <person name="Choi Y.J."/>
            <person name="Wang Q."/>
            <person name="Hallsworth Pepin K."/>
            <person name="Zhang X."/>
            <person name="Ozersky P."/>
            <person name="Wilson R.K."/>
            <person name="Sternberg P.W."/>
            <person name="Gasser R.B."/>
            <person name="Mitreva M."/>
        </authorList>
    </citation>
    <scope>NUCLEOTIDE SEQUENCE [LARGE SCALE GENOMIC DNA]</scope>
    <source>
        <strain evidence="4">HannoverDv2000</strain>
    </source>
</reference>
<keyword evidence="2" id="KW-0472">Membrane</keyword>
<keyword evidence="2" id="KW-1133">Transmembrane helix</keyword>
<evidence type="ECO:0000313" key="4">
    <source>
        <dbReference type="Proteomes" id="UP000053766"/>
    </source>
</evidence>
<dbReference type="OrthoDB" id="5874618at2759"/>
<dbReference type="Proteomes" id="UP000053766">
    <property type="component" value="Unassembled WGS sequence"/>
</dbReference>
<keyword evidence="4" id="KW-1185">Reference proteome</keyword>
<evidence type="ECO:0000256" key="1">
    <source>
        <dbReference type="SAM" id="MobiDB-lite"/>
    </source>
</evidence>
<evidence type="ECO:0000313" key="3">
    <source>
        <dbReference type="EMBL" id="KJH51180.1"/>
    </source>
</evidence>
<feature type="transmembrane region" description="Helical" evidence="2">
    <location>
        <begin position="187"/>
        <end position="210"/>
    </location>
</feature>